<evidence type="ECO:0000256" key="2">
    <source>
        <dbReference type="ARBA" id="ARBA00023015"/>
    </source>
</evidence>
<dbReference type="NCBIfam" id="TIGR02937">
    <property type="entry name" value="sigma70-ECF"/>
    <property type="match status" value="1"/>
</dbReference>
<evidence type="ECO:0000256" key="4">
    <source>
        <dbReference type="ARBA" id="ARBA00023163"/>
    </source>
</evidence>
<dbReference type="InterPro" id="IPR039425">
    <property type="entry name" value="RNA_pol_sigma-70-like"/>
</dbReference>
<gene>
    <name evidence="5" type="ORF">SAMN05216576_103196</name>
</gene>
<dbReference type="GO" id="GO:0016987">
    <property type="term" value="F:sigma factor activity"/>
    <property type="evidence" value="ECO:0007669"/>
    <property type="project" value="UniProtKB-KW"/>
</dbReference>
<dbReference type="PANTHER" id="PTHR43133:SF62">
    <property type="entry name" value="RNA POLYMERASE SIGMA FACTOR SIGZ"/>
    <property type="match status" value="1"/>
</dbReference>
<dbReference type="Proteomes" id="UP000199467">
    <property type="component" value="Unassembled WGS sequence"/>
</dbReference>
<keyword evidence="6" id="KW-1185">Reference proteome</keyword>
<dbReference type="GeneID" id="83641360"/>
<dbReference type="InterPro" id="IPR014284">
    <property type="entry name" value="RNA_pol_sigma-70_dom"/>
</dbReference>
<sequence length="182" mass="21051">MADREFDYESTLEACARGDERAFQTLYRQEAGQLLGLAISMLGRRDIAEDCLHDAFVRIWQHAARYRRELGSGRAWVHSILRYRVLNALRSGNRHAEVDDDFIERVLDDSPQAEAQALEQSEQRLLRRCLQRLERPRRHPILLAFYRGLTHEQIASRLSTPLGTIKGRIRAGLRALQECLQA</sequence>
<keyword evidence="2" id="KW-0805">Transcription regulation</keyword>
<dbReference type="SUPFAM" id="SSF88946">
    <property type="entry name" value="Sigma2 domain of RNA polymerase sigma factors"/>
    <property type="match status" value="1"/>
</dbReference>
<dbReference type="Pfam" id="PF08281">
    <property type="entry name" value="Sigma70_r4_2"/>
    <property type="match status" value="1"/>
</dbReference>
<dbReference type="EMBL" id="FMZQ01000003">
    <property type="protein sequence ID" value="SDC47525.1"/>
    <property type="molecule type" value="Genomic_DNA"/>
</dbReference>
<evidence type="ECO:0000256" key="3">
    <source>
        <dbReference type="ARBA" id="ARBA00023082"/>
    </source>
</evidence>
<dbReference type="SUPFAM" id="SSF88659">
    <property type="entry name" value="Sigma3 and sigma4 domains of RNA polymerase sigma factors"/>
    <property type="match status" value="1"/>
</dbReference>
<dbReference type="GO" id="GO:0006352">
    <property type="term" value="P:DNA-templated transcription initiation"/>
    <property type="evidence" value="ECO:0007669"/>
    <property type="project" value="InterPro"/>
</dbReference>
<dbReference type="InterPro" id="IPR013249">
    <property type="entry name" value="RNA_pol_sigma70_r4_t2"/>
</dbReference>
<dbReference type="Gene3D" id="1.10.10.10">
    <property type="entry name" value="Winged helix-like DNA-binding domain superfamily/Winged helix DNA-binding domain"/>
    <property type="match status" value="1"/>
</dbReference>
<dbReference type="InterPro" id="IPR013325">
    <property type="entry name" value="RNA_pol_sigma_r2"/>
</dbReference>
<keyword evidence="3" id="KW-0731">Sigma factor</keyword>
<dbReference type="RefSeq" id="WP_017677158.1">
    <property type="nucleotide sequence ID" value="NZ_FMZQ01000003.1"/>
</dbReference>
<keyword evidence="4" id="KW-0804">Transcription</keyword>
<dbReference type="InterPro" id="IPR036388">
    <property type="entry name" value="WH-like_DNA-bd_sf"/>
</dbReference>
<protein>
    <submittedName>
        <fullName evidence="5">RNA polymerase sigma-70 factor, ECF subfamily</fullName>
    </submittedName>
</protein>
<evidence type="ECO:0000313" key="5">
    <source>
        <dbReference type="EMBL" id="SDC47525.1"/>
    </source>
</evidence>
<dbReference type="InterPro" id="IPR007627">
    <property type="entry name" value="RNA_pol_sigma70_r2"/>
</dbReference>
<dbReference type="InterPro" id="IPR013324">
    <property type="entry name" value="RNA_pol_sigma_r3/r4-like"/>
</dbReference>
<accession>A0A1G6LXR3</accession>
<reference evidence="6" key="1">
    <citation type="submission" date="2016-10" db="EMBL/GenBank/DDBJ databases">
        <authorList>
            <person name="Varghese N."/>
            <person name="Submissions S."/>
        </authorList>
    </citation>
    <scope>NUCLEOTIDE SEQUENCE [LARGE SCALE GENOMIC DNA]</scope>
    <source>
        <strain evidence="6">DSM 26382</strain>
    </source>
</reference>
<evidence type="ECO:0000313" key="6">
    <source>
        <dbReference type="Proteomes" id="UP000199467"/>
    </source>
</evidence>
<dbReference type="Gene3D" id="1.10.1740.10">
    <property type="match status" value="1"/>
</dbReference>
<organism evidence="5 6">
    <name type="scientific">Ectopseudomonas chengduensis</name>
    <dbReference type="NCBI Taxonomy" id="489632"/>
    <lineage>
        <taxon>Bacteria</taxon>
        <taxon>Pseudomonadati</taxon>
        <taxon>Pseudomonadota</taxon>
        <taxon>Gammaproteobacteria</taxon>
        <taxon>Pseudomonadales</taxon>
        <taxon>Pseudomonadaceae</taxon>
        <taxon>Ectopseudomonas</taxon>
    </lineage>
</organism>
<dbReference type="PANTHER" id="PTHR43133">
    <property type="entry name" value="RNA POLYMERASE ECF-TYPE SIGMA FACTO"/>
    <property type="match status" value="1"/>
</dbReference>
<evidence type="ECO:0000256" key="1">
    <source>
        <dbReference type="ARBA" id="ARBA00010641"/>
    </source>
</evidence>
<proteinExistence type="inferred from homology"/>
<comment type="similarity">
    <text evidence="1">Belongs to the sigma-70 factor family. ECF subfamily.</text>
</comment>
<dbReference type="GO" id="GO:0003677">
    <property type="term" value="F:DNA binding"/>
    <property type="evidence" value="ECO:0007669"/>
    <property type="project" value="InterPro"/>
</dbReference>
<name>A0A1G6LXR3_9GAMM</name>
<dbReference type="AlphaFoldDB" id="A0A1G6LXR3"/>
<dbReference type="Pfam" id="PF04542">
    <property type="entry name" value="Sigma70_r2"/>
    <property type="match status" value="1"/>
</dbReference>